<sequence length="243" mass="28117">MAKLILERLRICKMVTESSLMPQAGYCFHEDHFVLLTHRLTRATLRLQLYVALTKWNGFLSAQEINFWTFAKEFVNDEYAVDLHQTEDVGPVVELLQFLHGHFSHLQAADGGNGIISQILLSRLLSSLFAGCPAAKSSQLRREERSKWSFELDAELPFCQPQPILTLADHLQFDLASSFAEFHSEMDFWSYYDWRDWQDWPFKPCPVYIDRKWGGNKNTGMHCIHRYFPVISKVTGSKQALIA</sequence>
<evidence type="ECO:0000313" key="2">
    <source>
        <dbReference type="Proteomes" id="UP000799302"/>
    </source>
</evidence>
<accession>A0A6A6UIF2</accession>
<proteinExistence type="predicted"/>
<dbReference type="AlphaFoldDB" id="A0A6A6UIF2"/>
<protein>
    <submittedName>
        <fullName evidence="1">Uncharacterized protein</fullName>
    </submittedName>
</protein>
<reference evidence="1" key="1">
    <citation type="journal article" date="2020" name="Stud. Mycol.">
        <title>101 Dothideomycetes genomes: a test case for predicting lifestyles and emergence of pathogens.</title>
        <authorList>
            <person name="Haridas S."/>
            <person name="Albert R."/>
            <person name="Binder M."/>
            <person name="Bloem J."/>
            <person name="Labutti K."/>
            <person name="Salamov A."/>
            <person name="Andreopoulos B."/>
            <person name="Baker S."/>
            <person name="Barry K."/>
            <person name="Bills G."/>
            <person name="Bluhm B."/>
            <person name="Cannon C."/>
            <person name="Castanera R."/>
            <person name="Culley D."/>
            <person name="Daum C."/>
            <person name="Ezra D."/>
            <person name="Gonzalez J."/>
            <person name="Henrissat B."/>
            <person name="Kuo A."/>
            <person name="Liang C."/>
            <person name="Lipzen A."/>
            <person name="Lutzoni F."/>
            <person name="Magnuson J."/>
            <person name="Mondo S."/>
            <person name="Nolan M."/>
            <person name="Ohm R."/>
            <person name="Pangilinan J."/>
            <person name="Park H.-J."/>
            <person name="Ramirez L."/>
            <person name="Alfaro M."/>
            <person name="Sun H."/>
            <person name="Tritt A."/>
            <person name="Yoshinaga Y."/>
            <person name="Zwiers L.-H."/>
            <person name="Turgeon B."/>
            <person name="Goodwin S."/>
            <person name="Spatafora J."/>
            <person name="Crous P."/>
            <person name="Grigoriev I."/>
        </authorList>
    </citation>
    <scope>NUCLEOTIDE SEQUENCE</scope>
    <source>
        <strain evidence="1">CBS 115976</strain>
    </source>
</reference>
<name>A0A6A6UIF2_9PEZI</name>
<evidence type="ECO:0000313" key="1">
    <source>
        <dbReference type="EMBL" id="KAF2670858.1"/>
    </source>
</evidence>
<organism evidence="1 2">
    <name type="scientific">Microthyrium microscopicum</name>
    <dbReference type="NCBI Taxonomy" id="703497"/>
    <lineage>
        <taxon>Eukaryota</taxon>
        <taxon>Fungi</taxon>
        <taxon>Dikarya</taxon>
        <taxon>Ascomycota</taxon>
        <taxon>Pezizomycotina</taxon>
        <taxon>Dothideomycetes</taxon>
        <taxon>Dothideomycetes incertae sedis</taxon>
        <taxon>Microthyriales</taxon>
        <taxon>Microthyriaceae</taxon>
        <taxon>Microthyrium</taxon>
    </lineage>
</organism>
<keyword evidence="2" id="KW-1185">Reference proteome</keyword>
<gene>
    <name evidence="1" type="ORF">BT63DRAFT_411946</name>
</gene>
<dbReference type="Proteomes" id="UP000799302">
    <property type="component" value="Unassembled WGS sequence"/>
</dbReference>
<dbReference type="EMBL" id="MU004233">
    <property type="protein sequence ID" value="KAF2670858.1"/>
    <property type="molecule type" value="Genomic_DNA"/>
</dbReference>